<evidence type="ECO:0000256" key="5">
    <source>
        <dbReference type="ARBA" id="ARBA00023284"/>
    </source>
</evidence>
<keyword evidence="5" id="KW-0676">Redox-active center</keyword>
<feature type="domain" description="Thioredoxin" evidence="7">
    <location>
        <begin position="6"/>
        <end position="108"/>
    </location>
</feature>
<keyword evidence="4" id="KW-1015">Disulfide bond</keyword>
<dbReference type="GO" id="GO:0005737">
    <property type="term" value="C:cytoplasm"/>
    <property type="evidence" value="ECO:0007669"/>
    <property type="project" value="TreeGrafter"/>
</dbReference>
<dbReference type="RefSeq" id="WP_153712884.1">
    <property type="nucleotide sequence ID" value="NZ_CP045871.1"/>
</dbReference>
<evidence type="ECO:0000313" key="8">
    <source>
        <dbReference type="EMBL" id="QGG79380.1"/>
    </source>
</evidence>
<dbReference type="GO" id="GO:0006950">
    <property type="term" value="P:response to stress"/>
    <property type="evidence" value="ECO:0007669"/>
    <property type="project" value="UniProtKB-ARBA"/>
</dbReference>
<dbReference type="OrthoDB" id="9790390at2"/>
<sequence length="285" mass="30855">MNPFVVDVGDDDFESVVMQGSQTQPVLVDFWADWCAPCKQVAPILESLAAEYQGAFLLAKVDTEAHQMLASQVGVRSLPTVLLVVDGQVADHFMGALPESEIRAFLDKHIQAPSLNPLDVARELIDAGELDAAIGELNAIVLADGENHDAFLELAAALNLRGDNDDAAAIVDRLPVDYANHPTAMRIKAQAALHALIDDAPDLAACKAQFDADPADPENAYLLAAREAQAGELDSAIERLLALVMHHREHRDDGARKMLIQLFDLLGKEHPNVRAGRRRLATALN</sequence>
<dbReference type="KEGG" id="llp:GH975_01885"/>
<dbReference type="PANTHER" id="PTHR45663">
    <property type="entry name" value="GEO12009P1"/>
    <property type="match status" value="1"/>
</dbReference>
<dbReference type="FunFam" id="3.40.30.10:FF:000001">
    <property type="entry name" value="Thioredoxin"/>
    <property type="match status" value="1"/>
</dbReference>
<comment type="similarity">
    <text evidence="1">Belongs to the thioredoxin family.</text>
</comment>
<keyword evidence="3" id="KW-0249">Electron transport</keyword>
<dbReference type="EMBL" id="CP045871">
    <property type="protein sequence ID" value="QGG79380.1"/>
    <property type="molecule type" value="Genomic_DNA"/>
</dbReference>
<dbReference type="NCBIfam" id="TIGR01068">
    <property type="entry name" value="thioredoxin"/>
    <property type="match status" value="1"/>
</dbReference>
<dbReference type="Gene3D" id="1.25.40.10">
    <property type="entry name" value="Tetratricopeptide repeat domain"/>
    <property type="match status" value="1"/>
</dbReference>
<dbReference type="Pfam" id="PF14561">
    <property type="entry name" value="TPR_20"/>
    <property type="match status" value="1"/>
</dbReference>
<organism evidence="8 9">
    <name type="scientific">Litorivicinus lipolyticus</name>
    <dbReference type="NCBI Taxonomy" id="418701"/>
    <lineage>
        <taxon>Bacteria</taxon>
        <taxon>Pseudomonadati</taxon>
        <taxon>Pseudomonadota</taxon>
        <taxon>Gammaproteobacteria</taxon>
        <taxon>Oceanospirillales</taxon>
        <taxon>Litorivicinaceae</taxon>
        <taxon>Litorivicinus</taxon>
    </lineage>
</organism>
<proteinExistence type="inferred from homology"/>
<dbReference type="Pfam" id="PF00085">
    <property type="entry name" value="Thioredoxin"/>
    <property type="match status" value="1"/>
</dbReference>
<dbReference type="SUPFAM" id="SSF52833">
    <property type="entry name" value="Thioredoxin-like"/>
    <property type="match status" value="1"/>
</dbReference>
<dbReference type="InterPro" id="IPR005746">
    <property type="entry name" value="Thioredoxin"/>
</dbReference>
<keyword evidence="9" id="KW-1185">Reference proteome</keyword>
<name>A0A5Q2QC26_9GAMM</name>
<dbReference type="InterPro" id="IPR013766">
    <property type="entry name" value="Thioredoxin_domain"/>
</dbReference>
<evidence type="ECO:0000256" key="6">
    <source>
        <dbReference type="NCBIfam" id="TIGR01068"/>
    </source>
</evidence>
<accession>A0A5Q2QC26</accession>
<dbReference type="PANTHER" id="PTHR45663:SF11">
    <property type="entry name" value="GEO12009P1"/>
    <property type="match status" value="1"/>
</dbReference>
<evidence type="ECO:0000256" key="3">
    <source>
        <dbReference type="ARBA" id="ARBA00022982"/>
    </source>
</evidence>
<evidence type="ECO:0000256" key="4">
    <source>
        <dbReference type="ARBA" id="ARBA00023157"/>
    </source>
</evidence>
<keyword evidence="2" id="KW-0813">Transport</keyword>
<protein>
    <recommendedName>
        <fullName evidence="6">Thioredoxin</fullName>
    </recommendedName>
</protein>
<dbReference type="Proteomes" id="UP000388235">
    <property type="component" value="Chromosome"/>
</dbReference>
<dbReference type="CDD" id="cd02956">
    <property type="entry name" value="ybbN"/>
    <property type="match status" value="1"/>
</dbReference>
<dbReference type="InterPro" id="IPR011990">
    <property type="entry name" value="TPR-like_helical_dom_sf"/>
</dbReference>
<gene>
    <name evidence="8" type="primary">trxA</name>
    <name evidence="8" type="ORF">GH975_01885</name>
</gene>
<dbReference type="AlphaFoldDB" id="A0A5Q2QC26"/>
<dbReference type="Gene3D" id="3.40.30.10">
    <property type="entry name" value="Glutaredoxin"/>
    <property type="match status" value="1"/>
</dbReference>
<evidence type="ECO:0000256" key="2">
    <source>
        <dbReference type="ARBA" id="ARBA00022448"/>
    </source>
</evidence>
<evidence type="ECO:0000256" key="1">
    <source>
        <dbReference type="ARBA" id="ARBA00008987"/>
    </source>
</evidence>
<dbReference type="PROSITE" id="PS00194">
    <property type="entry name" value="THIOREDOXIN_1"/>
    <property type="match status" value="1"/>
</dbReference>
<dbReference type="GO" id="GO:0015035">
    <property type="term" value="F:protein-disulfide reductase activity"/>
    <property type="evidence" value="ECO:0007669"/>
    <property type="project" value="UniProtKB-UniRule"/>
</dbReference>
<reference evidence="8 9" key="1">
    <citation type="submission" date="2019-11" db="EMBL/GenBank/DDBJ databases">
        <authorList>
            <person name="Khan S.A."/>
            <person name="Jeon C.O."/>
            <person name="Chun B.H."/>
        </authorList>
    </citation>
    <scope>NUCLEOTIDE SEQUENCE [LARGE SCALE GENOMIC DNA]</scope>
    <source>
        <strain evidence="8 9">IMCC 1097</strain>
    </source>
</reference>
<dbReference type="InterPro" id="IPR036249">
    <property type="entry name" value="Thioredoxin-like_sf"/>
</dbReference>
<evidence type="ECO:0000259" key="7">
    <source>
        <dbReference type="Pfam" id="PF00085"/>
    </source>
</evidence>
<dbReference type="PRINTS" id="PR00421">
    <property type="entry name" value="THIOREDOXIN"/>
</dbReference>
<evidence type="ECO:0000313" key="9">
    <source>
        <dbReference type="Proteomes" id="UP000388235"/>
    </source>
</evidence>
<dbReference type="InterPro" id="IPR017937">
    <property type="entry name" value="Thioredoxin_CS"/>
</dbReference>
<dbReference type="SUPFAM" id="SSF48452">
    <property type="entry name" value="TPR-like"/>
    <property type="match status" value="1"/>
</dbReference>